<feature type="transmembrane region" description="Helical" evidence="1">
    <location>
        <begin position="33"/>
        <end position="54"/>
    </location>
</feature>
<keyword evidence="1" id="KW-0472">Membrane</keyword>
<dbReference type="Proteomes" id="UP000009011">
    <property type="component" value="Chromosome"/>
</dbReference>
<dbReference type="Gene3D" id="3.40.50.150">
    <property type="entry name" value="Vaccinia Virus protein VP39"/>
    <property type="match status" value="1"/>
</dbReference>
<feature type="transmembrane region" description="Helical" evidence="1">
    <location>
        <begin position="7"/>
        <end position="27"/>
    </location>
</feature>
<feature type="transmembrane region" description="Helical" evidence="1">
    <location>
        <begin position="554"/>
        <end position="576"/>
    </location>
</feature>
<dbReference type="CDD" id="cd02440">
    <property type="entry name" value="AdoMet_MTases"/>
    <property type="match status" value="1"/>
</dbReference>
<dbReference type="eggNOG" id="COG0421">
    <property type="taxonomic scope" value="Bacteria"/>
</dbReference>
<proteinExistence type="predicted"/>
<keyword evidence="1" id="KW-0812">Transmembrane</keyword>
<dbReference type="KEGG" id="mro:MROS_2838"/>
<feature type="transmembrane region" description="Helical" evidence="1">
    <location>
        <begin position="127"/>
        <end position="147"/>
    </location>
</feature>
<keyword evidence="1" id="KW-1133">Transmembrane helix</keyword>
<dbReference type="SUPFAM" id="SSF103473">
    <property type="entry name" value="MFS general substrate transporter"/>
    <property type="match status" value="1"/>
</dbReference>
<feature type="transmembrane region" description="Helical" evidence="1">
    <location>
        <begin position="689"/>
        <end position="713"/>
    </location>
</feature>
<feature type="transmembrane region" description="Helical" evidence="1">
    <location>
        <begin position="179"/>
        <end position="197"/>
    </location>
</feature>
<feature type="transmembrane region" description="Helical" evidence="1">
    <location>
        <begin position="725"/>
        <end position="746"/>
    </location>
</feature>
<evidence type="ECO:0000313" key="2">
    <source>
        <dbReference type="EMBL" id="AFN76068.1"/>
    </source>
</evidence>
<reference evidence="2 3" key="1">
    <citation type="journal article" date="2013" name="PLoS ONE">
        <title>Genomic analysis of Melioribacter roseus, facultatively anaerobic organotrophic bacterium representing a novel deep lineage within Bacteriodetes/Chlorobi group.</title>
        <authorList>
            <person name="Kadnikov V.V."/>
            <person name="Mardanov A.V."/>
            <person name="Podosokorskaya O.A."/>
            <person name="Gavrilov S.N."/>
            <person name="Kublanov I.V."/>
            <person name="Beletsky A.V."/>
            <person name="Bonch-Osmolovskaya E.A."/>
            <person name="Ravin N.V."/>
        </authorList>
    </citation>
    <scope>NUCLEOTIDE SEQUENCE [LARGE SCALE GENOMIC DNA]</scope>
    <source>
        <strain evidence="3">JCM 17771 / P3M-2</strain>
    </source>
</reference>
<evidence type="ECO:0000313" key="3">
    <source>
        <dbReference type="Proteomes" id="UP000009011"/>
    </source>
</evidence>
<organism evidence="2 3">
    <name type="scientific">Melioribacter roseus (strain DSM 23840 / JCM 17771 / VKM B-2668 / P3M-2)</name>
    <dbReference type="NCBI Taxonomy" id="1191523"/>
    <lineage>
        <taxon>Bacteria</taxon>
        <taxon>Pseudomonadati</taxon>
        <taxon>Ignavibacteriota</taxon>
        <taxon>Ignavibacteria</taxon>
        <taxon>Ignavibacteriales</taxon>
        <taxon>Melioribacteraceae</taxon>
        <taxon>Melioribacter</taxon>
    </lineage>
</organism>
<dbReference type="SUPFAM" id="SSF53335">
    <property type="entry name" value="S-adenosyl-L-methionine-dependent methyltransferases"/>
    <property type="match status" value="1"/>
</dbReference>
<protein>
    <submittedName>
        <fullName evidence="2">Spermine synthase</fullName>
    </submittedName>
</protein>
<sequence length="775" mass="87535">MSVKRIYLILLTLSLAIISFEIISTRISSVIFVSNYAFLILSLAILGIGLGSIYAHYRVKAIESDEIIIVLKKYIVALSVSLIIFILSIVLFKITNPYVYFSLQTIPFFTAGILYSQIYKVFSFDGFRLYASDLSGAAIGAVASIPILNNLGAVNGVLFVSLLLLTIVIYSFSIGLRRSVRLLIYSLMFLSMGFLLVKGDDELIGEIPIGYYPEKDFYYVYPDAKEISEIEESRWSINGRSDLVKYKNQDMVKQLFIDGSAGSQMYRFGGDVKNPGSMLGRLLIQHSTSIPFLLLNENEKNRMLVIGPGGGKEILVGLIEGVKEIYGVEVNSDFVRIVKEQKEFNGGIYTDFSNVKILIDEGRNYIKRANKYFDLIVMASPSTEQLQNIDNIASNENYLLTVEAIKDYLNRLTQNGRLIFTVHNRWELIRLLVTAIYAFDESGINNRDALNHFIVIGQDYAPTLVIKKTAFSQNDISNIKNTLRKIPKSLPQVTYLPFSWNELDKSPENLFLSTVYENIDSIEELIKKDKYDISPVRDDSPFFYKVNRGVPDDLLKLFIAIVIIGLLVVAIPAFNVKRIKKEKIDRKELFFTLLLFVCIGAGFMIMEIALFQKLILYLGIPTVSLSVLLSSLLIGMGMGSFYSKKIIKVKFYGRLRIITLFIVIYGIILFTTYPLILDGVVELNLAFRAFIIFMLLLPLAFMLGVPFPAGINLLKEHKLEKYIPWLYGVNGLMSVAGSVLAVIFSMTLGFTFSFFVGLFFYSVITVITWNAARRK</sequence>
<feature type="transmembrane region" description="Helical" evidence="1">
    <location>
        <begin position="98"/>
        <end position="115"/>
    </location>
</feature>
<accession>I7A4D1</accession>
<name>I7A4D1_MELRP</name>
<feature type="transmembrane region" description="Helical" evidence="1">
    <location>
        <begin position="615"/>
        <end position="636"/>
    </location>
</feature>
<feature type="transmembrane region" description="Helical" evidence="1">
    <location>
        <begin position="657"/>
        <end position="677"/>
    </location>
</feature>
<dbReference type="STRING" id="1191523.MROS_2838"/>
<dbReference type="AlphaFoldDB" id="I7A4D1"/>
<dbReference type="InterPro" id="IPR036259">
    <property type="entry name" value="MFS_trans_sf"/>
</dbReference>
<dbReference type="InterPro" id="IPR029063">
    <property type="entry name" value="SAM-dependent_MTases_sf"/>
</dbReference>
<feature type="transmembrane region" description="Helical" evidence="1">
    <location>
        <begin position="752"/>
        <end position="772"/>
    </location>
</feature>
<dbReference type="RefSeq" id="WP_014857498.1">
    <property type="nucleotide sequence ID" value="NC_018178.1"/>
</dbReference>
<feature type="transmembrane region" description="Helical" evidence="1">
    <location>
        <begin position="74"/>
        <end position="92"/>
    </location>
</feature>
<evidence type="ECO:0000256" key="1">
    <source>
        <dbReference type="SAM" id="Phobius"/>
    </source>
</evidence>
<dbReference type="OrthoDB" id="127145at2"/>
<feature type="transmembrane region" description="Helical" evidence="1">
    <location>
        <begin position="588"/>
        <end position="609"/>
    </location>
</feature>
<keyword evidence="3" id="KW-1185">Reference proteome</keyword>
<dbReference type="HOGENOM" id="CLU_018383_0_0_10"/>
<gene>
    <name evidence="2" type="ordered locus">MROS_2838</name>
</gene>
<feature type="transmembrane region" description="Helical" evidence="1">
    <location>
        <begin position="153"/>
        <end position="172"/>
    </location>
</feature>
<dbReference type="EMBL" id="CP003557">
    <property type="protein sequence ID" value="AFN76068.1"/>
    <property type="molecule type" value="Genomic_DNA"/>
</dbReference>